<dbReference type="EMBL" id="SWFT01000027">
    <property type="protein sequence ID" value="KAA8907095.1"/>
    <property type="molecule type" value="Genomic_DNA"/>
</dbReference>
<evidence type="ECO:0000313" key="10">
    <source>
        <dbReference type="Proteomes" id="UP000449547"/>
    </source>
</evidence>
<keyword evidence="5 8" id="KW-0812">Transmembrane</keyword>
<dbReference type="PIRSF" id="PIRSF016104">
    <property type="entry name" value="GPI2"/>
    <property type="match status" value="1"/>
</dbReference>
<dbReference type="VEuPathDB" id="FungiDB:DIURU_000779"/>
<name>A0A642UX55_DIURU</name>
<organism evidence="9 10">
    <name type="scientific">Diutina rugosa</name>
    <name type="common">Yeast</name>
    <name type="synonym">Candida rugosa</name>
    <dbReference type="NCBI Taxonomy" id="5481"/>
    <lineage>
        <taxon>Eukaryota</taxon>
        <taxon>Fungi</taxon>
        <taxon>Dikarya</taxon>
        <taxon>Ascomycota</taxon>
        <taxon>Saccharomycotina</taxon>
        <taxon>Pichiomycetes</taxon>
        <taxon>Debaryomycetaceae</taxon>
        <taxon>Diutina</taxon>
    </lineage>
</organism>
<dbReference type="GO" id="GO:0006506">
    <property type="term" value="P:GPI anchor biosynthetic process"/>
    <property type="evidence" value="ECO:0007669"/>
    <property type="project" value="UniProtKB-UniPathway"/>
</dbReference>
<feature type="transmembrane region" description="Helical" evidence="8">
    <location>
        <begin position="196"/>
        <end position="215"/>
    </location>
</feature>
<keyword evidence="4" id="KW-0337">GPI-anchor biosynthesis</keyword>
<sequence>MDDATDAPFHLKVASPSPSPYVVQPWKKLLYLRQAYPDNYTDPSFLSQLKRNTTVAKYRYSNVVGDFSLIVLHISALILVVLMFSGIYLFHWDIRWPTAATTLVSLVGLFGFHRHQIKSYVITSMLLLVLSPVLRSLTRSTASDSIWALSFCLVIANTIFHDYAFGGDPHDYHPIISTNISLTNAIVLASRLNTHASVFTFLMFAIEVSILWPLFDVSMRHWHWHKLHRTLFASLFGIDCWLIWRIMGGKYVGFWIVGCGAIMFGLPAYFLFLQKYKNEMMGPWDPAKPKLNRVQ</sequence>
<feature type="transmembrane region" description="Helical" evidence="8">
    <location>
        <begin position="227"/>
        <end position="246"/>
    </location>
</feature>
<evidence type="ECO:0000313" key="9">
    <source>
        <dbReference type="EMBL" id="KAA8907095.1"/>
    </source>
</evidence>
<reference evidence="9 10" key="1">
    <citation type="submission" date="2019-07" db="EMBL/GenBank/DDBJ databases">
        <title>Genome assembly of two rare yeast pathogens: Diutina rugosa and Trichomonascus ciferrii.</title>
        <authorList>
            <person name="Mixao V."/>
            <person name="Saus E."/>
            <person name="Hansen A."/>
            <person name="Lass-Flor C."/>
            <person name="Gabaldon T."/>
        </authorList>
    </citation>
    <scope>NUCLEOTIDE SEQUENCE [LARGE SCALE GENOMIC DNA]</scope>
    <source>
        <strain evidence="9 10">CBS 613</strain>
    </source>
</reference>
<feature type="transmembrane region" description="Helical" evidence="8">
    <location>
        <begin position="252"/>
        <end position="272"/>
    </location>
</feature>
<evidence type="ECO:0000256" key="7">
    <source>
        <dbReference type="ARBA" id="ARBA00023136"/>
    </source>
</evidence>
<evidence type="ECO:0000256" key="8">
    <source>
        <dbReference type="SAM" id="Phobius"/>
    </source>
</evidence>
<evidence type="ECO:0000256" key="1">
    <source>
        <dbReference type="ARBA" id="ARBA00004141"/>
    </source>
</evidence>
<comment type="subcellular location">
    <subcellularLocation>
        <location evidence="1">Membrane</location>
        <topology evidence="1">Multi-pass membrane protein</topology>
    </subcellularLocation>
</comment>
<proteinExistence type="inferred from homology"/>
<evidence type="ECO:0000256" key="3">
    <source>
        <dbReference type="ARBA" id="ARBA00008321"/>
    </source>
</evidence>
<accession>A0A642UX55</accession>
<dbReference type="GO" id="GO:0000506">
    <property type="term" value="C:glycosylphosphatidylinositol-N-acetylglucosaminyltransferase (GPI-GnT) complex"/>
    <property type="evidence" value="ECO:0007669"/>
    <property type="project" value="TreeGrafter"/>
</dbReference>
<comment type="caution">
    <text evidence="9">The sequence shown here is derived from an EMBL/GenBank/DDBJ whole genome shotgun (WGS) entry which is preliminary data.</text>
</comment>
<evidence type="ECO:0000256" key="4">
    <source>
        <dbReference type="ARBA" id="ARBA00022502"/>
    </source>
</evidence>
<dbReference type="PANTHER" id="PTHR12982:SF0">
    <property type="entry name" value="PHOSPHATIDYLINOSITOL N-ACETYLGLUCOSAMINYLTRANSFERASE SUBUNIT C"/>
    <property type="match status" value="1"/>
</dbReference>
<evidence type="ECO:0000256" key="5">
    <source>
        <dbReference type="ARBA" id="ARBA00022692"/>
    </source>
</evidence>
<feature type="transmembrane region" description="Helical" evidence="8">
    <location>
        <begin position="146"/>
        <end position="165"/>
    </location>
</feature>
<dbReference type="RefSeq" id="XP_034014446.1">
    <property type="nucleotide sequence ID" value="XM_034159064.1"/>
</dbReference>
<protein>
    <recommendedName>
        <fullName evidence="11">Phosphatidylinositol N-acetylglucosaminyltransferase</fullName>
    </recommendedName>
</protein>
<dbReference type="OrthoDB" id="196709at2759"/>
<keyword evidence="6 8" id="KW-1133">Transmembrane helix</keyword>
<evidence type="ECO:0008006" key="11">
    <source>
        <dbReference type="Google" id="ProtNLM"/>
    </source>
</evidence>
<gene>
    <name evidence="9" type="ORF">DIURU_000779</name>
</gene>
<keyword evidence="7 8" id="KW-0472">Membrane</keyword>
<feature type="transmembrane region" description="Helical" evidence="8">
    <location>
        <begin position="94"/>
        <end position="112"/>
    </location>
</feature>
<dbReference type="InterPro" id="IPR009450">
    <property type="entry name" value="Plno_GlcNAc_GPI2"/>
</dbReference>
<dbReference type="Proteomes" id="UP000449547">
    <property type="component" value="Unassembled WGS sequence"/>
</dbReference>
<dbReference type="Pfam" id="PF06432">
    <property type="entry name" value="GPI2"/>
    <property type="match status" value="1"/>
</dbReference>
<dbReference type="AlphaFoldDB" id="A0A642UX55"/>
<evidence type="ECO:0000256" key="6">
    <source>
        <dbReference type="ARBA" id="ARBA00022989"/>
    </source>
</evidence>
<comment type="pathway">
    <text evidence="2">Glycolipid biosynthesis; glycosylphosphatidylinositol-anchor biosynthesis.</text>
</comment>
<dbReference type="OMA" id="STSYHAF"/>
<feature type="transmembrane region" description="Helical" evidence="8">
    <location>
        <begin position="67"/>
        <end position="88"/>
    </location>
</feature>
<dbReference type="PANTHER" id="PTHR12982">
    <property type="entry name" value="PHOSPHATIDYLINOSITOL GLYCAN, CLASS C"/>
    <property type="match status" value="1"/>
</dbReference>
<dbReference type="GeneID" id="54779432"/>
<keyword evidence="10" id="KW-1185">Reference proteome</keyword>
<dbReference type="UniPathway" id="UPA00196"/>
<evidence type="ECO:0000256" key="2">
    <source>
        <dbReference type="ARBA" id="ARBA00004687"/>
    </source>
</evidence>
<comment type="similarity">
    <text evidence="3">Belongs to the PIGC family.</text>
</comment>